<organism evidence="1 2">
    <name type="scientific">Methanoculleus caldifontis</name>
    <dbReference type="NCBI Taxonomy" id="2651577"/>
    <lineage>
        <taxon>Archaea</taxon>
        <taxon>Methanobacteriati</taxon>
        <taxon>Methanobacteriota</taxon>
        <taxon>Stenosarchaea group</taxon>
        <taxon>Methanomicrobia</taxon>
        <taxon>Methanomicrobiales</taxon>
        <taxon>Methanomicrobiaceae</taxon>
        <taxon>Methanoculleus</taxon>
    </lineage>
</organism>
<reference evidence="1 2" key="1">
    <citation type="submission" date="2019-10" db="EMBL/GenBank/DDBJ databases">
        <title>Isolation and characterization of Methanoculleus sp. Wushi-C6 from a hot spring well.</title>
        <authorList>
            <person name="Chen S.-C."/>
            <person name="Lan Z.-H."/>
            <person name="You Y.-T."/>
            <person name="Lai M.-C."/>
        </authorList>
    </citation>
    <scope>NUCLEOTIDE SEQUENCE [LARGE SCALE GENOMIC DNA]</scope>
    <source>
        <strain evidence="1 2">Wushi-C6</strain>
    </source>
</reference>
<sequence length="157" mass="17838">MPGKCCQCGTCCTHMRDVHRVIEERGDYTFVVHNHYTGDAEEARVDPDKIVLFEDRSSIEGLPNACSFLRFDRGKAWCTVHLTRPGLCREYCCRLLVLDPQGKLAGRVTYRTALIPETDEFGRLWEQVQPTLDGLSGTEWDDALIRILTAAGYSVRR</sequence>
<comment type="caution">
    <text evidence="1">The sequence shown here is derived from an EMBL/GenBank/DDBJ whole genome shotgun (WGS) entry which is preliminary data.</text>
</comment>
<keyword evidence="2" id="KW-1185">Reference proteome</keyword>
<dbReference type="EMBL" id="WBKO01000001">
    <property type="protein sequence ID" value="MDV2480711.1"/>
    <property type="molecule type" value="Genomic_DNA"/>
</dbReference>
<accession>A0ABU3WZV4</accession>
<name>A0ABU3WZV4_9EURY</name>
<proteinExistence type="predicted"/>
<evidence type="ECO:0000313" key="1">
    <source>
        <dbReference type="EMBL" id="MDV2480711.1"/>
    </source>
</evidence>
<dbReference type="Proteomes" id="UP001281203">
    <property type="component" value="Unassembled WGS sequence"/>
</dbReference>
<gene>
    <name evidence="1" type="ORF">F8E02_01555</name>
</gene>
<evidence type="ECO:0000313" key="2">
    <source>
        <dbReference type="Proteomes" id="UP001281203"/>
    </source>
</evidence>
<protein>
    <submittedName>
        <fullName evidence="1">YkgJ family cysteine cluster protein</fullName>
    </submittedName>
</protein>